<dbReference type="InterPro" id="IPR001789">
    <property type="entry name" value="Sig_transdc_resp-reg_receiver"/>
</dbReference>
<evidence type="ECO:0000256" key="4">
    <source>
        <dbReference type="ARBA" id="ARBA00023125"/>
    </source>
</evidence>
<dbReference type="InterPro" id="IPR011006">
    <property type="entry name" value="CheY-like_superfamily"/>
</dbReference>
<evidence type="ECO:0000256" key="7">
    <source>
        <dbReference type="PROSITE-ProRule" id="PRU01091"/>
    </source>
</evidence>
<reference evidence="10 11" key="1">
    <citation type="submission" date="2017-01" db="EMBL/GenBank/DDBJ databases">
        <title>Genome sequencing of Arcobacter sp. LPB0137.</title>
        <authorList>
            <person name="Lee G.-W."/>
            <person name="Yi H."/>
        </authorList>
    </citation>
    <scope>NUCLEOTIDE SEQUENCE [LARGE SCALE GENOMIC DNA]</scope>
    <source>
        <strain evidence="10 11">LPB0137</strain>
    </source>
</reference>
<dbReference type="InterPro" id="IPR016032">
    <property type="entry name" value="Sig_transdc_resp-reg_C-effctor"/>
</dbReference>
<evidence type="ECO:0000256" key="1">
    <source>
        <dbReference type="ARBA" id="ARBA00022553"/>
    </source>
</evidence>
<accession>A0A1P8KMI9</accession>
<dbReference type="Pfam" id="PF00486">
    <property type="entry name" value="Trans_reg_C"/>
    <property type="match status" value="1"/>
</dbReference>
<dbReference type="Pfam" id="PF00072">
    <property type="entry name" value="Response_reg"/>
    <property type="match status" value="1"/>
</dbReference>
<dbReference type="KEGG" id="alp:LPB137_07670"/>
<evidence type="ECO:0000259" key="8">
    <source>
        <dbReference type="PROSITE" id="PS50110"/>
    </source>
</evidence>
<keyword evidence="3" id="KW-0805">Transcription regulation</keyword>
<feature type="DNA-binding region" description="OmpR/PhoB-type" evidence="7">
    <location>
        <begin position="119"/>
        <end position="216"/>
    </location>
</feature>
<dbReference type="OrthoDB" id="5353330at2"/>
<dbReference type="PANTHER" id="PTHR48111:SF1">
    <property type="entry name" value="TWO-COMPONENT RESPONSE REGULATOR ORR33"/>
    <property type="match status" value="1"/>
</dbReference>
<dbReference type="EMBL" id="CP019070">
    <property type="protein sequence ID" value="APW65738.1"/>
    <property type="molecule type" value="Genomic_DNA"/>
</dbReference>
<evidence type="ECO:0000256" key="5">
    <source>
        <dbReference type="ARBA" id="ARBA00023163"/>
    </source>
</evidence>
<dbReference type="SUPFAM" id="SSF46894">
    <property type="entry name" value="C-terminal effector domain of the bipartite response regulators"/>
    <property type="match status" value="1"/>
</dbReference>
<dbReference type="SUPFAM" id="SSF52172">
    <property type="entry name" value="CheY-like"/>
    <property type="match status" value="1"/>
</dbReference>
<dbReference type="PROSITE" id="PS51755">
    <property type="entry name" value="OMPR_PHOB"/>
    <property type="match status" value="1"/>
</dbReference>
<feature type="modified residue" description="4-aspartylphosphate" evidence="6">
    <location>
        <position position="51"/>
    </location>
</feature>
<dbReference type="InterPro" id="IPR001867">
    <property type="entry name" value="OmpR/PhoB-type_DNA-bd"/>
</dbReference>
<organism evidence="10 11">
    <name type="scientific">Poseidonibacter parvus</name>
    <dbReference type="NCBI Taxonomy" id="1850254"/>
    <lineage>
        <taxon>Bacteria</taxon>
        <taxon>Pseudomonadati</taxon>
        <taxon>Campylobacterota</taxon>
        <taxon>Epsilonproteobacteria</taxon>
        <taxon>Campylobacterales</taxon>
        <taxon>Arcobacteraceae</taxon>
        <taxon>Poseidonibacter</taxon>
    </lineage>
</organism>
<protein>
    <recommendedName>
        <fullName evidence="12">DNA-binding response regulator</fullName>
    </recommendedName>
</protein>
<dbReference type="PROSITE" id="PS50110">
    <property type="entry name" value="RESPONSE_REGULATORY"/>
    <property type="match status" value="1"/>
</dbReference>
<dbReference type="GO" id="GO:0032993">
    <property type="term" value="C:protein-DNA complex"/>
    <property type="evidence" value="ECO:0007669"/>
    <property type="project" value="TreeGrafter"/>
</dbReference>
<evidence type="ECO:0000256" key="6">
    <source>
        <dbReference type="PROSITE-ProRule" id="PRU00169"/>
    </source>
</evidence>
<dbReference type="GO" id="GO:0006355">
    <property type="term" value="P:regulation of DNA-templated transcription"/>
    <property type="evidence" value="ECO:0007669"/>
    <property type="project" value="InterPro"/>
</dbReference>
<evidence type="ECO:0000256" key="3">
    <source>
        <dbReference type="ARBA" id="ARBA00023015"/>
    </source>
</evidence>
<evidence type="ECO:0000313" key="11">
    <source>
        <dbReference type="Proteomes" id="UP000186074"/>
    </source>
</evidence>
<dbReference type="GO" id="GO:0000976">
    <property type="term" value="F:transcription cis-regulatory region binding"/>
    <property type="evidence" value="ECO:0007669"/>
    <property type="project" value="TreeGrafter"/>
</dbReference>
<dbReference type="GO" id="GO:0000156">
    <property type="term" value="F:phosphorelay response regulator activity"/>
    <property type="evidence" value="ECO:0007669"/>
    <property type="project" value="TreeGrafter"/>
</dbReference>
<dbReference type="InterPro" id="IPR039420">
    <property type="entry name" value="WalR-like"/>
</dbReference>
<dbReference type="SMART" id="SM00862">
    <property type="entry name" value="Trans_reg_C"/>
    <property type="match status" value="1"/>
</dbReference>
<keyword evidence="11" id="KW-1185">Reference proteome</keyword>
<evidence type="ECO:0000313" key="10">
    <source>
        <dbReference type="EMBL" id="APW65738.1"/>
    </source>
</evidence>
<feature type="domain" description="OmpR/PhoB-type" evidence="9">
    <location>
        <begin position="119"/>
        <end position="216"/>
    </location>
</feature>
<dbReference type="RefSeq" id="WP_076086618.1">
    <property type="nucleotide sequence ID" value="NZ_CP019070.1"/>
</dbReference>
<dbReference type="Proteomes" id="UP000186074">
    <property type="component" value="Chromosome"/>
</dbReference>
<dbReference type="Gene3D" id="3.40.50.2300">
    <property type="match status" value="1"/>
</dbReference>
<dbReference type="Gene3D" id="1.10.10.10">
    <property type="entry name" value="Winged helix-like DNA-binding domain superfamily/Winged helix DNA-binding domain"/>
    <property type="match status" value="1"/>
</dbReference>
<proteinExistence type="predicted"/>
<gene>
    <name evidence="10" type="ORF">LPB137_07670</name>
</gene>
<evidence type="ECO:0008006" key="12">
    <source>
        <dbReference type="Google" id="ProtNLM"/>
    </source>
</evidence>
<dbReference type="AlphaFoldDB" id="A0A1P8KMI9"/>
<dbReference type="PANTHER" id="PTHR48111">
    <property type="entry name" value="REGULATOR OF RPOS"/>
    <property type="match status" value="1"/>
</dbReference>
<keyword evidence="2" id="KW-0902">Two-component regulatory system</keyword>
<keyword evidence="4 7" id="KW-0238">DNA-binding</keyword>
<evidence type="ECO:0000256" key="2">
    <source>
        <dbReference type="ARBA" id="ARBA00023012"/>
    </source>
</evidence>
<name>A0A1P8KMI9_9BACT</name>
<dbReference type="GO" id="GO:0005829">
    <property type="term" value="C:cytosol"/>
    <property type="evidence" value="ECO:0007669"/>
    <property type="project" value="TreeGrafter"/>
</dbReference>
<sequence length="223" mass="26750">MKLLFVEDDIEIRENLRFYLKSIFREVIEVSNGKEALKEYYNCTPDIILLDINIPKLNGIEVAKEIRERDNKTVIIILTAHDDRDILIQAIELKLTKYLLKPVSRNVLKQTLIKAISDVKEIQNIDLMYDYKWNLKNKILKHKNEIIKLTNNEIKLFNRYCNNTQEMFSNEDLSSLLYEDEEYNENKVRMFLKRFRKNINPELIINIYGLGYRFNYFESKLNN</sequence>
<feature type="domain" description="Response regulatory" evidence="8">
    <location>
        <begin position="2"/>
        <end position="116"/>
    </location>
</feature>
<keyword evidence="1 6" id="KW-0597">Phosphoprotein</keyword>
<keyword evidence="5" id="KW-0804">Transcription</keyword>
<dbReference type="InterPro" id="IPR036388">
    <property type="entry name" value="WH-like_DNA-bd_sf"/>
</dbReference>
<dbReference type="STRING" id="1850254.LPB137_07670"/>
<dbReference type="SMART" id="SM00448">
    <property type="entry name" value="REC"/>
    <property type="match status" value="1"/>
</dbReference>
<dbReference type="CDD" id="cd17536">
    <property type="entry name" value="REC_YesN-like"/>
    <property type="match status" value="1"/>
</dbReference>
<evidence type="ECO:0000259" key="9">
    <source>
        <dbReference type="PROSITE" id="PS51755"/>
    </source>
</evidence>